<dbReference type="GO" id="GO:0006352">
    <property type="term" value="P:DNA-templated transcription initiation"/>
    <property type="evidence" value="ECO:0007669"/>
    <property type="project" value="InterPro"/>
</dbReference>
<keyword evidence="1" id="KW-0472">Membrane</keyword>
<evidence type="ECO:0000313" key="4">
    <source>
        <dbReference type="Proteomes" id="UP000024284"/>
    </source>
</evidence>
<dbReference type="GO" id="GO:0016987">
    <property type="term" value="F:sigma factor activity"/>
    <property type="evidence" value="ECO:0007669"/>
    <property type="project" value="InterPro"/>
</dbReference>
<dbReference type="InterPro" id="IPR016032">
    <property type="entry name" value="Sig_transdc_resp-reg_C-effctor"/>
</dbReference>
<dbReference type="PROSITE" id="PS50043">
    <property type="entry name" value="HTH_LUXR_2"/>
    <property type="match status" value="1"/>
</dbReference>
<name>A0A086P7T1_SPHHM</name>
<proteinExistence type="predicted"/>
<keyword evidence="4" id="KW-1185">Reference proteome</keyword>
<evidence type="ECO:0000256" key="1">
    <source>
        <dbReference type="SAM" id="Phobius"/>
    </source>
</evidence>
<dbReference type="eggNOG" id="COG2197">
    <property type="taxonomic scope" value="Bacteria"/>
</dbReference>
<dbReference type="EMBL" id="JFZA02000028">
    <property type="protein sequence ID" value="KFG89449.1"/>
    <property type="molecule type" value="Genomic_DNA"/>
</dbReference>
<dbReference type="InterPro" id="IPR000792">
    <property type="entry name" value="Tscrpt_reg_LuxR_C"/>
</dbReference>
<reference evidence="3" key="1">
    <citation type="submission" date="2014-08" db="EMBL/GenBank/DDBJ databases">
        <title>Draft genome sequences of Sphingobium herbicidovorans.</title>
        <authorList>
            <person name="Gan H.M."/>
            <person name="Gan H.Y."/>
            <person name="Savka M.A."/>
        </authorList>
    </citation>
    <scope>NUCLEOTIDE SEQUENCE [LARGE SCALE GENOMIC DNA]</scope>
    <source>
        <strain evidence="3">NBRC 16415</strain>
    </source>
</reference>
<gene>
    <name evidence="3" type="ORF">BV98_002778</name>
</gene>
<dbReference type="SUPFAM" id="SSF46894">
    <property type="entry name" value="C-terminal effector domain of the bipartite response regulators"/>
    <property type="match status" value="1"/>
</dbReference>
<keyword evidence="1" id="KW-0812">Transmembrane</keyword>
<dbReference type="InterPro" id="IPR013249">
    <property type="entry name" value="RNA_pol_sigma70_r4_t2"/>
</dbReference>
<evidence type="ECO:0000313" key="3">
    <source>
        <dbReference type="EMBL" id="KFG89449.1"/>
    </source>
</evidence>
<dbReference type="SMART" id="SM00421">
    <property type="entry name" value="HTH_LUXR"/>
    <property type="match status" value="1"/>
</dbReference>
<protein>
    <submittedName>
        <fullName evidence="3">Transcriptional regulator, LuxR family</fullName>
    </submittedName>
</protein>
<feature type="transmembrane region" description="Helical" evidence="1">
    <location>
        <begin position="143"/>
        <end position="164"/>
    </location>
</feature>
<evidence type="ECO:0000259" key="2">
    <source>
        <dbReference type="PROSITE" id="PS50043"/>
    </source>
</evidence>
<dbReference type="STRING" id="76947.GCA_002080435_00153"/>
<dbReference type="GO" id="GO:0003677">
    <property type="term" value="F:DNA binding"/>
    <property type="evidence" value="ECO:0007669"/>
    <property type="project" value="InterPro"/>
</dbReference>
<dbReference type="PATRIC" id="fig|1219045.3.peg.2815"/>
<dbReference type="RefSeq" id="WP_231568033.1">
    <property type="nucleotide sequence ID" value="NZ_BCZD01000040.1"/>
</dbReference>
<keyword evidence="1" id="KW-1133">Transmembrane helix</keyword>
<accession>A0A086P7T1</accession>
<comment type="caution">
    <text evidence="3">The sequence shown here is derived from an EMBL/GenBank/DDBJ whole genome shotgun (WGS) entry which is preliminary data.</text>
</comment>
<dbReference type="Proteomes" id="UP000024284">
    <property type="component" value="Unassembled WGS sequence"/>
</dbReference>
<dbReference type="Gene3D" id="1.10.10.10">
    <property type="entry name" value="Winged helix-like DNA-binding domain superfamily/Winged helix DNA-binding domain"/>
    <property type="match status" value="1"/>
</dbReference>
<organism evidence="3 4">
    <name type="scientific">Sphingobium herbicidovorans (strain ATCC 700291 / DSM 11019 / CCUG 56400 / KCTC 2939 / LMG 18315 / NBRC 16415 / MH)</name>
    <name type="common">Sphingomonas herbicidovorans</name>
    <dbReference type="NCBI Taxonomy" id="1219045"/>
    <lineage>
        <taxon>Bacteria</taxon>
        <taxon>Pseudomonadati</taxon>
        <taxon>Pseudomonadota</taxon>
        <taxon>Alphaproteobacteria</taxon>
        <taxon>Sphingomonadales</taxon>
        <taxon>Sphingomonadaceae</taxon>
        <taxon>Sphingobium</taxon>
    </lineage>
</organism>
<dbReference type="Pfam" id="PF08281">
    <property type="entry name" value="Sigma70_r4_2"/>
    <property type="match status" value="1"/>
</dbReference>
<dbReference type="InterPro" id="IPR036388">
    <property type="entry name" value="WH-like_DNA-bd_sf"/>
</dbReference>
<dbReference type="AlphaFoldDB" id="A0A086P7T1"/>
<feature type="domain" description="HTH luxR-type" evidence="2">
    <location>
        <begin position="12"/>
        <end position="77"/>
    </location>
</feature>
<sequence length="173" mass="19217">MMEGSQSSTADDRLRWNRLTDKQRACLELLLERKTSKQIARELGISKYTVDQRITAARQLLGARDRDDTAIRYGRLKQICDRIAYDPVELPDTATIMPSGFADDGPSNVFDLRETSKSVDRLSGEGAPSGKIWRHDHRLSARLTIMATILAAAIIFLLGSLGIAETLTRLISG</sequence>